<evidence type="ECO:0000256" key="1">
    <source>
        <dbReference type="ARBA" id="ARBA00004651"/>
    </source>
</evidence>
<feature type="transmembrane region" description="Helical" evidence="6">
    <location>
        <begin position="236"/>
        <end position="256"/>
    </location>
</feature>
<evidence type="ECO:0000313" key="7">
    <source>
        <dbReference type="EMBL" id="SVA27085.1"/>
    </source>
</evidence>
<organism evidence="7">
    <name type="scientific">marine metagenome</name>
    <dbReference type="NCBI Taxonomy" id="408172"/>
    <lineage>
        <taxon>unclassified sequences</taxon>
        <taxon>metagenomes</taxon>
        <taxon>ecological metagenomes</taxon>
    </lineage>
</organism>
<name>A0A381UFV5_9ZZZZ</name>
<keyword evidence="3 6" id="KW-0812">Transmembrane</keyword>
<feature type="transmembrane region" description="Helical" evidence="6">
    <location>
        <begin position="277"/>
        <end position="297"/>
    </location>
</feature>
<keyword evidence="4 6" id="KW-1133">Transmembrane helix</keyword>
<feature type="transmembrane region" description="Helical" evidence="6">
    <location>
        <begin position="368"/>
        <end position="389"/>
    </location>
</feature>
<dbReference type="PANTHER" id="PTHR30250:SF11">
    <property type="entry name" value="O-ANTIGEN TRANSPORTER-RELATED"/>
    <property type="match status" value="1"/>
</dbReference>
<feature type="transmembrane region" description="Helical" evidence="6">
    <location>
        <begin position="157"/>
        <end position="175"/>
    </location>
</feature>
<dbReference type="PANTHER" id="PTHR30250">
    <property type="entry name" value="PST FAMILY PREDICTED COLANIC ACID TRANSPORTER"/>
    <property type="match status" value="1"/>
</dbReference>
<protein>
    <recommendedName>
        <fullName evidence="8">Polysaccharide biosynthesis protein C-terminal domain-containing protein</fullName>
    </recommendedName>
</protein>
<sequence>VVFINGFIVMGGVFILNGLIARLYGLSILGEFLLLKRTVVAGAAIVLVGANLGLPNYLSRRFQRSYGDAALILFISISLPLMLLTLIISKSIFTGGSIDQNSFWIYLVYACGICLQFLTYALFRGYMNIIGASIFQLVGTAIIPIFCFLFFDRIDEALLYIGGSSIILMLFAYIWRNAGIKITIDLIRDYKKLLTYGFQRIPSILSQFILLAGVPILVAKISSLENVAYFNSSLSLLRLSLLVINPVGIVLLPTVARRMAKGETEKLGYEISGLIHIGLFVSLLSCLWLFIYARVILQLWLGVVDDSGIFILRFTILAFPFYTIAGIARSPIDAASEKGYNSLIYGAAVLVLIVSFLAGRLIGIDSLISAIGSFNIAYLVAGTGSFIVLKRFFTIKLWDYIFFRDLLVGLLLVVIGNLLGRQIGIPDIVSGIGIIFTVSILFLFHLKTSNSTWLYRLRSLE</sequence>
<evidence type="ECO:0008006" key="8">
    <source>
        <dbReference type="Google" id="ProtNLM"/>
    </source>
</evidence>
<feature type="transmembrane region" description="Helical" evidence="6">
    <location>
        <begin position="70"/>
        <end position="88"/>
    </location>
</feature>
<keyword evidence="2" id="KW-1003">Cell membrane</keyword>
<feature type="transmembrane region" description="Helical" evidence="6">
    <location>
        <begin position="309"/>
        <end position="328"/>
    </location>
</feature>
<reference evidence="7" key="1">
    <citation type="submission" date="2018-05" db="EMBL/GenBank/DDBJ databases">
        <authorList>
            <person name="Lanie J.A."/>
            <person name="Ng W.-L."/>
            <person name="Kazmierczak K.M."/>
            <person name="Andrzejewski T.M."/>
            <person name="Davidsen T.M."/>
            <person name="Wayne K.J."/>
            <person name="Tettelin H."/>
            <person name="Glass J.I."/>
            <person name="Rusch D."/>
            <person name="Podicherti R."/>
            <person name="Tsui H.-C.T."/>
            <person name="Winkler M.E."/>
        </authorList>
    </citation>
    <scope>NUCLEOTIDE SEQUENCE</scope>
</reference>
<gene>
    <name evidence="7" type="ORF">METZ01_LOCUS79939</name>
</gene>
<feature type="transmembrane region" description="Helical" evidence="6">
    <location>
        <begin position="401"/>
        <end position="419"/>
    </location>
</feature>
<feature type="non-terminal residue" evidence="7">
    <location>
        <position position="1"/>
    </location>
</feature>
<comment type="subcellular location">
    <subcellularLocation>
        <location evidence="1">Cell membrane</location>
        <topology evidence="1">Multi-pass membrane protein</topology>
    </subcellularLocation>
</comment>
<dbReference type="EMBL" id="UINC01006366">
    <property type="protein sequence ID" value="SVA27085.1"/>
    <property type="molecule type" value="Genomic_DNA"/>
</dbReference>
<dbReference type="AlphaFoldDB" id="A0A381UFV5"/>
<evidence type="ECO:0000256" key="3">
    <source>
        <dbReference type="ARBA" id="ARBA00022692"/>
    </source>
</evidence>
<proteinExistence type="predicted"/>
<dbReference type="InterPro" id="IPR050833">
    <property type="entry name" value="Poly_Biosynth_Transport"/>
</dbReference>
<evidence type="ECO:0000256" key="4">
    <source>
        <dbReference type="ARBA" id="ARBA00022989"/>
    </source>
</evidence>
<feature type="transmembrane region" description="Helical" evidence="6">
    <location>
        <begin position="130"/>
        <end position="151"/>
    </location>
</feature>
<evidence type="ECO:0000256" key="5">
    <source>
        <dbReference type="ARBA" id="ARBA00023136"/>
    </source>
</evidence>
<evidence type="ECO:0000256" key="2">
    <source>
        <dbReference type="ARBA" id="ARBA00022475"/>
    </source>
</evidence>
<dbReference type="GO" id="GO:0005886">
    <property type="term" value="C:plasma membrane"/>
    <property type="evidence" value="ECO:0007669"/>
    <property type="project" value="UniProtKB-SubCell"/>
</dbReference>
<feature type="transmembrane region" description="Helical" evidence="6">
    <location>
        <begin position="7"/>
        <end position="26"/>
    </location>
</feature>
<accession>A0A381UFV5</accession>
<evidence type="ECO:0000256" key="6">
    <source>
        <dbReference type="SAM" id="Phobius"/>
    </source>
</evidence>
<feature type="transmembrane region" description="Helical" evidence="6">
    <location>
        <begin position="340"/>
        <end position="362"/>
    </location>
</feature>
<keyword evidence="5 6" id="KW-0472">Membrane</keyword>
<feature type="transmembrane region" description="Helical" evidence="6">
    <location>
        <begin position="103"/>
        <end position="123"/>
    </location>
</feature>
<feature type="transmembrane region" description="Helical" evidence="6">
    <location>
        <begin position="38"/>
        <end position="58"/>
    </location>
</feature>
<feature type="transmembrane region" description="Helical" evidence="6">
    <location>
        <begin position="425"/>
        <end position="446"/>
    </location>
</feature>
<feature type="transmembrane region" description="Helical" evidence="6">
    <location>
        <begin position="196"/>
        <end position="216"/>
    </location>
</feature>